<feature type="region of interest" description="Disordered" evidence="6">
    <location>
        <begin position="1"/>
        <end position="31"/>
    </location>
</feature>
<dbReference type="GeneID" id="42007361"/>
<dbReference type="InterPro" id="IPR032387">
    <property type="entry name" value="ACAS_N"/>
</dbReference>
<dbReference type="PANTHER" id="PTHR24095:SF14">
    <property type="entry name" value="ACETYL-COENZYME A SYNTHETASE 1"/>
    <property type="match status" value="1"/>
</dbReference>
<evidence type="ECO:0000256" key="2">
    <source>
        <dbReference type="ARBA" id="ARBA00022598"/>
    </source>
</evidence>
<keyword evidence="11" id="KW-1185">Reference proteome</keyword>
<dbReference type="GO" id="GO:0016208">
    <property type="term" value="F:AMP binding"/>
    <property type="evidence" value="ECO:0007669"/>
    <property type="project" value="InterPro"/>
</dbReference>
<evidence type="ECO:0000256" key="6">
    <source>
        <dbReference type="SAM" id="MobiDB-lite"/>
    </source>
</evidence>
<dbReference type="NCBIfam" id="NF001208">
    <property type="entry name" value="PRK00174.1"/>
    <property type="match status" value="1"/>
</dbReference>
<protein>
    <recommendedName>
        <fullName evidence="5">Acetyl-coenzyme A synthetase</fullName>
        <ecNumber evidence="5">6.2.1.1</ecNumber>
    </recommendedName>
</protein>
<dbReference type="GO" id="GO:0005524">
    <property type="term" value="F:ATP binding"/>
    <property type="evidence" value="ECO:0007669"/>
    <property type="project" value="UniProtKB-UniRule"/>
</dbReference>
<dbReference type="EMBL" id="QEAO01000080">
    <property type="protein sequence ID" value="TPX30271.1"/>
    <property type="molecule type" value="Genomic_DNA"/>
</dbReference>
<feature type="domain" description="Acetyl-coenzyme A synthetase N-terminal" evidence="9">
    <location>
        <begin position="39"/>
        <end position="95"/>
    </location>
</feature>
<evidence type="ECO:0000259" key="8">
    <source>
        <dbReference type="Pfam" id="PF13193"/>
    </source>
</evidence>
<dbReference type="InterPro" id="IPR020845">
    <property type="entry name" value="AMP-binding_CS"/>
</dbReference>
<comment type="similarity">
    <text evidence="1 5">Belongs to the ATP-dependent AMP-binding enzyme family.</text>
</comment>
<dbReference type="Pfam" id="PF13193">
    <property type="entry name" value="AMP-binding_C"/>
    <property type="match status" value="1"/>
</dbReference>
<evidence type="ECO:0000256" key="3">
    <source>
        <dbReference type="ARBA" id="ARBA00022741"/>
    </source>
</evidence>
<evidence type="ECO:0000259" key="7">
    <source>
        <dbReference type="Pfam" id="PF00501"/>
    </source>
</evidence>
<proteinExistence type="inferred from homology"/>
<name>A0A507BSC6_9FUNG</name>
<comment type="caution">
    <text evidence="10">The sequence shown here is derived from an EMBL/GenBank/DDBJ whole genome shotgun (WGS) entry which is preliminary data.</text>
</comment>
<keyword evidence="4 5" id="KW-0067">ATP-binding</keyword>
<dbReference type="CDD" id="cd05966">
    <property type="entry name" value="ACS"/>
    <property type="match status" value="1"/>
</dbReference>
<dbReference type="Proteomes" id="UP000319731">
    <property type="component" value="Unassembled WGS sequence"/>
</dbReference>
<dbReference type="PANTHER" id="PTHR24095">
    <property type="entry name" value="ACETYL-COENZYME A SYNTHETASE"/>
    <property type="match status" value="1"/>
</dbReference>
<dbReference type="Pfam" id="PF00501">
    <property type="entry name" value="AMP-binding"/>
    <property type="match status" value="1"/>
</dbReference>
<dbReference type="InterPro" id="IPR045851">
    <property type="entry name" value="AMP-bd_C_sf"/>
</dbReference>
<evidence type="ECO:0000256" key="4">
    <source>
        <dbReference type="ARBA" id="ARBA00022840"/>
    </source>
</evidence>
<evidence type="ECO:0000313" key="11">
    <source>
        <dbReference type="Proteomes" id="UP000319731"/>
    </source>
</evidence>
<evidence type="ECO:0000256" key="1">
    <source>
        <dbReference type="ARBA" id="ARBA00006432"/>
    </source>
</evidence>
<keyword evidence="2 5" id="KW-0436">Ligase</keyword>
<sequence length="674" mass="75034">MDIDMEKMEEHADGSTRVFKPPQLRSGQPAPHIKSIDEYKALYDQSIKDPNAFWTKMATELLTWQRPFDHVSSGSFDDGDASWFQGGQLNVSYNCVDRWAEKDPNRVAIIWESDEPGNVEKMTYKQLLSEICKFANVLKKYGTRKGDIVCIYMPMVPEAVIAMLACTRIGAVHSVVFGGFSADALRDRMQDASCTLLITSDEGRRGGKTVHLKRIADDALKECPLVTKVIVHQRTANPDVPMQEGRDVYWSDEVEEQRPVCPPERMESEDPLFMLYTSGSTGKPKGVVHTTAGYLLGVTITAKYIFDLHEGDIHACMADVGWITGHSYIVYGPLSNGVTTLLFESVPTFPTPARYWQCIQDHRITQFYTAPTAIRALRRLGDDFVTPYDLSSLRVIGSVGEPINPEAWLWYYNMVGRGNAAVVDTYWQTETGSIIISPLPGSHSVKPGSATLPFFGVDLAILDPTTGVEMPGAATGVLVVKNTFPSIARTVYQNHARYLDTYMKPYKGYYFTGDGVSRDNDGYYWIRGRVDDVINISGHRMSTAEIESALVLHPSCAEAAVVGIHDDITGQALVCFCTPKSHYVEHHEMAKSLAAQVRIYIGPFATPKKVIVTPDLPKTRSGKIMRRILRKIAGMEVTKEDLDNDEKIRHVLGDTSTLADPLIVPILIQKMSMT</sequence>
<feature type="domain" description="AMP-binding enzyme C-terminal" evidence="8">
    <location>
        <begin position="545"/>
        <end position="623"/>
    </location>
</feature>
<dbReference type="Gene3D" id="3.30.300.30">
    <property type="match status" value="1"/>
</dbReference>
<evidence type="ECO:0000313" key="10">
    <source>
        <dbReference type="EMBL" id="TPX30271.1"/>
    </source>
</evidence>
<dbReference type="EC" id="6.2.1.1" evidence="5"/>
<gene>
    <name evidence="10" type="ORF">SmJEL517_g06138</name>
</gene>
<dbReference type="InterPro" id="IPR025110">
    <property type="entry name" value="AMP-bd_C"/>
</dbReference>
<dbReference type="InterPro" id="IPR011904">
    <property type="entry name" value="Ac_CoA_lig"/>
</dbReference>
<feature type="domain" description="AMP-dependent synthetase/ligase" evidence="7">
    <location>
        <begin position="97"/>
        <end position="483"/>
    </location>
</feature>
<organism evidence="10 11">
    <name type="scientific">Synchytrium microbalum</name>
    <dbReference type="NCBI Taxonomy" id="1806994"/>
    <lineage>
        <taxon>Eukaryota</taxon>
        <taxon>Fungi</taxon>
        <taxon>Fungi incertae sedis</taxon>
        <taxon>Chytridiomycota</taxon>
        <taxon>Chytridiomycota incertae sedis</taxon>
        <taxon>Chytridiomycetes</taxon>
        <taxon>Synchytriales</taxon>
        <taxon>Synchytriaceae</taxon>
        <taxon>Synchytrium</taxon>
    </lineage>
</organism>
<accession>A0A507BSC6</accession>
<dbReference type="GO" id="GO:0003987">
    <property type="term" value="F:acetate-CoA ligase activity"/>
    <property type="evidence" value="ECO:0007669"/>
    <property type="project" value="UniProtKB-UniRule"/>
</dbReference>
<dbReference type="OrthoDB" id="1706066at2759"/>
<dbReference type="Gene3D" id="3.40.50.12780">
    <property type="entry name" value="N-terminal domain of ligase-like"/>
    <property type="match status" value="1"/>
</dbReference>
<evidence type="ECO:0000256" key="5">
    <source>
        <dbReference type="RuleBase" id="RU361147"/>
    </source>
</evidence>
<comment type="catalytic activity">
    <reaction evidence="5">
        <text>acetate + ATP + CoA = acetyl-CoA + AMP + diphosphate</text>
        <dbReference type="Rhea" id="RHEA:23176"/>
        <dbReference type="ChEBI" id="CHEBI:30089"/>
        <dbReference type="ChEBI" id="CHEBI:30616"/>
        <dbReference type="ChEBI" id="CHEBI:33019"/>
        <dbReference type="ChEBI" id="CHEBI:57287"/>
        <dbReference type="ChEBI" id="CHEBI:57288"/>
        <dbReference type="ChEBI" id="CHEBI:456215"/>
        <dbReference type="EC" id="6.2.1.1"/>
    </reaction>
</comment>
<dbReference type="PROSITE" id="PS00455">
    <property type="entry name" value="AMP_BINDING"/>
    <property type="match status" value="1"/>
</dbReference>
<dbReference type="Pfam" id="PF16177">
    <property type="entry name" value="ACAS_N"/>
    <property type="match status" value="1"/>
</dbReference>
<dbReference type="InterPro" id="IPR042099">
    <property type="entry name" value="ANL_N_sf"/>
</dbReference>
<dbReference type="AlphaFoldDB" id="A0A507BSC6"/>
<dbReference type="NCBIfam" id="TIGR02188">
    <property type="entry name" value="Ac_CoA_lig_AcsA"/>
    <property type="match status" value="1"/>
</dbReference>
<dbReference type="FunFam" id="3.40.50.12780:FF:000001">
    <property type="entry name" value="Acetyl-coenzyme A synthetase"/>
    <property type="match status" value="1"/>
</dbReference>
<dbReference type="RefSeq" id="XP_031021967.1">
    <property type="nucleotide sequence ID" value="XM_031172064.1"/>
</dbReference>
<keyword evidence="3 5" id="KW-0547">Nucleotide-binding</keyword>
<reference evidence="10 11" key="1">
    <citation type="journal article" date="2019" name="Sci. Rep.">
        <title>Comparative genomics of chytrid fungi reveal insights into the obligate biotrophic and pathogenic lifestyle of Synchytrium endobioticum.</title>
        <authorList>
            <person name="van de Vossenberg B.T.L.H."/>
            <person name="Warris S."/>
            <person name="Nguyen H.D.T."/>
            <person name="van Gent-Pelzer M.P.E."/>
            <person name="Joly D.L."/>
            <person name="van de Geest H.C."/>
            <person name="Bonants P.J.M."/>
            <person name="Smith D.S."/>
            <person name="Levesque C.A."/>
            <person name="van der Lee T.A.J."/>
        </authorList>
    </citation>
    <scope>NUCLEOTIDE SEQUENCE [LARGE SCALE GENOMIC DNA]</scope>
    <source>
        <strain evidence="10 11">JEL517</strain>
    </source>
</reference>
<dbReference type="SUPFAM" id="SSF56801">
    <property type="entry name" value="Acetyl-CoA synthetase-like"/>
    <property type="match status" value="1"/>
</dbReference>
<evidence type="ECO:0000259" key="9">
    <source>
        <dbReference type="Pfam" id="PF16177"/>
    </source>
</evidence>
<feature type="compositionally biased region" description="Basic and acidic residues" evidence="6">
    <location>
        <begin position="1"/>
        <end position="14"/>
    </location>
</feature>
<dbReference type="GO" id="GO:0019427">
    <property type="term" value="P:acetyl-CoA biosynthetic process from acetate"/>
    <property type="evidence" value="ECO:0007669"/>
    <property type="project" value="InterPro"/>
</dbReference>
<dbReference type="GO" id="GO:0005829">
    <property type="term" value="C:cytosol"/>
    <property type="evidence" value="ECO:0007669"/>
    <property type="project" value="TreeGrafter"/>
</dbReference>
<dbReference type="STRING" id="1806994.A0A507BSC6"/>
<dbReference type="InterPro" id="IPR000873">
    <property type="entry name" value="AMP-dep_synth/lig_dom"/>
</dbReference>